<evidence type="ECO:0000256" key="3">
    <source>
        <dbReference type="ARBA" id="ARBA00022475"/>
    </source>
</evidence>
<gene>
    <name evidence="9" type="primary">lnt</name>
    <name evidence="12" type="ORF">DFQ59_101476</name>
</gene>
<keyword evidence="8 9" id="KW-0012">Acyltransferase</keyword>
<evidence type="ECO:0000256" key="7">
    <source>
        <dbReference type="ARBA" id="ARBA00023136"/>
    </source>
</evidence>
<evidence type="ECO:0000256" key="10">
    <source>
        <dbReference type="SAM" id="MobiDB-lite"/>
    </source>
</evidence>
<evidence type="ECO:0000256" key="1">
    <source>
        <dbReference type="ARBA" id="ARBA00004651"/>
    </source>
</evidence>
<dbReference type="Pfam" id="PF00795">
    <property type="entry name" value="CN_hydrolase"/>
    <property type="match status" value="1"/>
</dbReference>
<dbReference type="RefSeq" id="WP_170141996.1">
    <property type="nucleotide sequence ID" value="NZ_QPJY01000001.1"/>
</dbReference>
<reference evidence="12 13" key="1">
    <citation type="submission" date="2018-07" db="EMBL/GenBank/DDBJ databases">
        <title>Genomic Encyclopedia of Type Strains, Phase IV (KMG-IV): sequencing the most valuable type-strain genomes for metagenomic binning, comparative biology and taxonomic classification.</title>
        <authorList>
            <person name="Goeker M."/>
        </authorList>
    </citation>
    <scope>NUCLEOTIDE SEQUENCE [LARGE SCALE GENOMIC DNA]</scope>
    <source>
        <strain evidence="12 13">DSM 26407</strain>
    </source>
</reference>
<feature type="transmembrane region" description="Helical" evidence="9">
    <location>
        <begin position="191"/>
        <end position="210"/>
    </location>
</feature>
<keyword evidence="12" id="KW-0449">Lipoprotein</keyword>
<keyword evidence="6 9" id="KW-1133">Transmembrane helix</keyword>
<dbReference type="PROSITE" id="PS50263">
    <property type="entry name" value="CN_HYDROLASE"/>
    <property type="match status" value="1"/>
</dbReference>
<feature type="transmembrane region" description="Helical" evidence="9">
    <location>
        <begin position="120"/>
        <end position="146"/>
    </location>
</feature>
<dbReference type="NCBIfam" id="TIGR00546">
    <property type="entry name" value="lnt"/>
    <property type="match status" value="1"/>
</dbReference>
<dbReference type="AlphaFoldDB" id="A0A369CL73"/>
<keyword evidence="7 9" id="KW-0472">Membrane</keyword>
<sequence>MNLRPRYGDLLALAAGLALPLAFAPFGLFPLAIAAPALLLWLWRGATPRRALWRGALFGAGLFGVGVNWVHVSIHVYGHSSLAVAIGLAALLAAYLALFPALTGWLYARLFPRGGRLAELAAFPALWVLGEWLRGWLFTGFPWLWLGYSQTDTPLGQLAPLTGVLGVSWACALSAALLLTLLRGPHATPRLAAAMGVTLLWAAAALIGRVEWTEPAGAPVEVALLQGNVDQDLKWSAEERRGIIDRYLELTRQNWDRPVIIWPETALPAFRHQVPKTLDELDAEAKAHGAGVLVGLPVMDADQRYYNSLLAVGDGDGLYRKRHLVPFGDYLPLAGLLRGLINFFDLPMSSFSAGAPDQPPLRVNGLTLAPSVCYEIAFPDEVRSLLPAAQVLVNVSNDAWFGTSIGPHQHFQIARMRALETGRWLLRATNTGITAIVDHRGRVQRRAPQFQTGALTGSAEPRAGATPFVRTGTLPVATAALLLLVAAWAGARRLRSRPPRPRPAPAPERPMEIPD</sequence>
<dbReference type="GO" id="GO:0005886">
    <property type="term" value="C:plasma membrane"/>
    <property type="evidence" value="ECO:0007669"/>
    <property type="project" value="UniProtKB-SubCell"/>
</dbReference>
<evidence type="ECO:0000256" key="6">
    <source>
        <dbReference type="ARBA" id="ARBA00022989"/>
    </source>
</evidence>
<dbReference type="UniPathway" id="UPA00666"/>
<comment type="subcellular location">
    <subcellularLocation>
        <location evidence="1 9">Cell membrane</location>
        <topology evidence="1 9">Multi-pass membrane protein</topology>
    </subcellularLocation>
</comment>
<dbReference type="CDD" id="cd07571">
    <property type="entry name" value="ALP_N-acyl_transferase"/>
    <property type="match status" value="1"/>
</dbReference>
<feature type="transmembrane region" description="Helical" evidence="9">
    <location>
        <begin position="472"/>
        <end position="491"/>
    </location>
</feature>
<dbReference type="Pfam" id="PF20154">
    <property type="entry name" value="LNT_N"/>
    <property type="match status" value="1"/>
</dbReference>
<dbReference type="PANTHER" id="PTHR38686:SF1">
    <property type="entry name" value="APOLIPOPROTEIN N-ACYLTRANSFERASE"/>
    <property type="match status" value="1"/>
</dbReference>
<accession>A0A369CL73</accession>
<dbReference type="InterPro" id="IPR045378">
    <property type="entry name" value="LNT_N"/>
</dbReference>
<dbReference type="GO" id="GO:0016410">
    <property type="term" value="F:N-acyltransferase activity"/>
    <property type="evidence" value="ECO:0007669"/>
    <property type="project" value="UniProtKB-UniRule"/>
</dbReference>
<evidence type="ECO:0000256" key="4">
    <source>
        <dbReference type="ARBA" id="ARBA00022679"/>
    </source>
</evidence>
<feature type="transmembrane region" description="Helical" evidence="9">
    <location>
        <begin position="158"/>
        <end position="179"/>
    </location>
</feature>
<dbReference type="EC" id="2.3.1.269" evidence="9"/>
<comment type="catalytic activity">
    <reaction evidence="9">
        <text>N-terminal S-1,2-diacyl-sn-glyceryl-L-cysteinyl-[lipoprotein] + a glycerophospholipid = N-acyl-S-1,2-diacyl-sn-glyceryl-L-cysteinyl-[lipoprotein] + a 2-acyl-sn-glycero-3-phospholipid + H(+)</text>
        <dbReference type="Rhea" id="RHEA:48228"/>
        <dbReference type="Rhea" id="RHEA-COMP:14681"/>
        <dbReference type="Rhea" id="RHEA-COMP:14684"/>
        <dbReference type="ChEBI" id="CHEBI:15378"/>
        <dbReference type="ChEBI" id="CHEBI:136912"/>
        <dbReference type="ChEBI" id="CHEBI:140656"/>
        <dbReference type="ChEBI" id="CHEBI:140657"/>
        <dbReference type="ChEBI" id="CHEBI:140660"/>
        <dbReference type="EC" id="2.3.1.269"/>
    </reaction>
</comment>
<feature type="transmembrane region" description="Helical" evidence="9">
    <location>
        <begin position="55"/>
        <end position="77"/>
    </location>
</feature>
<evidence type="ECO:0000313" key="13">
    <source>
        <dbReference type="Proteomes" id="UP000252707"/>
    </source>
</evidence>
<protein>
    <recommendedName>
        <fullName evidence="9">Apolipoprotein N-acyltransferase</fullName>
        <shortName evidence="9">ALP N-acyltransferase</shortName>
        <ecNumber evidence="9">2.3.1.269</ecNumber>
    </recommendedName>
</protein>
<comment type="function">
    <text evidence="9">Catalyzes the phospholipid dependent N-acylation of the N-terminal cysteine of apolipoprotein, the last step in lipoprotein maturation.</text>
</comment>
<organism evidence="12 13">
    <name type="scientific">Thioalbus denitrificans</name>
    <dbReference type="NCBI Taxonomy" id="547122"/>
    <lineage>
        <taxon>Bacteria</taxon>
        <taxon>Pseudomonadati</taxon>
        <taxon>Pseudomonadota</taxon>
        <taxon>Gammaproteobacteria</taxon>
        <taxon>Chromatiales</taxon>
        <taxon>Ectothiorhodospiraceae</taxon>
        <taxon>Thioalbus</taxon>
    </lineage>
</organism>
<dbReference type="GO" id="GO:0042158">
    <property type="term" value="P:lipoprotein biosynthetic process"/>
    <property type="evidence" value="ECO:0007669"/>
    <property type="project" value="UniProtKB-UniRule"/>
</dbReference>
<feature type="domain" description="CN hydrolase" evidence="11">
    <location>
        <begin position="225"/>
        <end position="463"/>
    </location>
</feature>
<dbReference type="Gene3D" id="3.60.110.10">
    <property type="entry name" value="Carbon-nitrogen hydrolase"/>
    <property type="match status" value="1"/>
</dbReference>
<proteinExistence type="inferred from homology"/>
<keyword evidence="4 9" id="KW-0808">Transferase</keyword>
<dbReference type="InterPro" id="IPR003010">
    <property type="entry name" value="C-N_Hydrolase"/>
</dbReference>
<feature type="transmembrane region" description="Helical" evidence="9">
    <location>
        <begin position="12"/>
        <end position="43"/>
    </location>
</feature>
<comment type="pathway">
    <text evidence="9">Protein modification; lipoprotein biosynthesis (N-acyl transfer).</text>
</comment>
<name>A0A369CL73_9GAMM</name>
<evidence type="ECO:0000256" key="9">
    <source>
        <dbReference type="HAMAP-Rule" id="MF_01148"/>
    </source>
</evidence>
<evidence type="ECO:0000256" key="8">
    <source>
        <dbReference type="ARBA" id="ARBA00023315"/>
    </source>
</evidence>
<feature type="region of interest" description="Disordered" evidence="10">
    <location>
        <begin position="494"/>
        <end position="515"/>
    </location>
</feature>
<evidence type="ECO:0000256" key="5">
    <source>
        <dbReference type="ARBA" id="ARBA00022692"/>
    </source>
</evidence>
<keyword evidence="5 9" id="KW-0812">Transmembrane</keyword>
<evidence type="ECO:0000256" key="2">
    <source>
        <dbReference type="ARBA" id="ARBA00010065"/>
    </source>
</evidence>
<feature type="transmembrane region" description="Helical" evidence="9">
    <location>
        <begin position="83"/>
        <end position="108"/>
    </location>
</feature>
<keyword evidence="3 9" id="KW-1003">Cell membrane</keyword>
<dbReference type="HAMAP" id="MF_01148">
    <property type="entry name" value="Lnt"/>
    <property type="match status" value="1"/>
</dbReference>
<comment type="caution">
    <text evidence="12">The sequence shown here is derived from an EMBL/GenBank/DDBJ whole genome shotgun (WGS) entry which is preliminary data.</text>
</comment>
<dbReference type="SUPFAM" id="SSF56317">
    <property type="entry name" value="Carbon-nitrogen hydrolase"/>
    <property type="match status" value="1"/>
</dbReference>
<dbReference type="InterPro" id="IPR004563">
    <property type="entry name" value="Apolipo_AcylTrfase"/>
</dbReference>
<evidence type="ECO:0000313" key="12">
    <source>
        <dbReference type="EMBL" id="RCX33177.1"/>
    </source>
</evidence>
<dbReference type="Proteomes" id="UP000252707">
    <property type="component" value="Unassembled WGS sequence"/>
</dbReference>
<dbReference type="InterPro" id="IPR036526">
    <property type="entry name" value="C-N_Hydrolase_sf"/>
</dbReference>
<evidence type="ECO:0000259" key="11">
    <source>
        <dbReference type="PROSITE" id="PS50263"/>
    </source>
</evidence>
<comment type="similarity">
    <text evidence="2 9">Belongs to the CN hydrolase family. Apolipoprotein N-acyltransferase subfamily.</text>
</comment>
<dbReference type="EMBL" id="QPJY01000001">
    <property type="protein sequence ID" value="RCX33177.1"/>
    <property type="molecule type" value="Genomic_DNA"/>
</dbReference>
<dbReference type="PANTHER" id="PTHR38686">
    <property type="entry name" value="APOLIPOPROTEIN N-ACYLTRANSFERASE"/>
    <property type="match status" value="1"/>
</dbReference>
<keyword evidence="13" id="KW-1185">Reference proteome</keyword>